<dbReference type="Gene3D" id="1.10.10.10">
    <property type="entry name" value="Winged helix-like DNA-binding domain superfamily/Winged helix DNA-binding domain"/>
    <property type="match status" value="1"/>
</dbReference>
<dbReference type="SUPFAM" id="SSF46785">
    <property type="entry name" value="Winged helix' DNA-binding domain"/>
    <property type="match status" value="1"/>
</dbReference>
<evidence type="ECO:0000259" key="1">
    <source>
        <dbReference type="Pfam" id="PF24035"/>
    </source>
</evidence>
<evidence type="ECO:0000313" key="2">
    <source>
        <dbReference type="EMBL" id="ADB62914.1"/>
    </source>
</evidence>
<organism evidence="2 3">
    <name type="scientific">Haloterrigena turkmenica (strain ATCC 51198 / DSM 5511 / JCM 9101 / NCIMB 13204 / VKM B-1734 / 4k)</name>
    <name type="common">Halococcus turkmenicus</name>
    <dbReference type="NCBI Taxonomy" id="543526"/>
    <lineage>
        <taxon>Archaea</taxon>
        <taxon>Methanobacteriati</taxon>
        <taxon>Methanobacteriota</taxon>
        <taxon>Stenosarchaea group</taxon>
        <taxon>Halobacteria</taxon>
        <taxon>Halobacteriales</taxon>
        <taxon>Natrialbaceae</taxon>
        <taxon>Haloterrigena</taxon>
    </lineage>
</organism>
<dbReference type="Pfam" id="PF24035">
    <property type="entry name" value="DUF7344"/>
    <property type="match status" value="1"/>
</dbReference>
<accession>D2S0L7</accession>
<dbReference type="KEGG" id="htu:Htur_4076"/>
<dbReference type="HOGENOM" id="CLU_131305_5_1_2"/>
<gene>
    <name evidence="2" type="ordered locus">Htur_4076</name>
</gene>
<reference evidence="2 3" key="1">
    <citation type="journal article" date="2010" name="Stand. Genomic Sci.">
        <title>Complete genome sequence of Haloterrigena turkmenica type strain (4k).</title>
        <authorList>
            <person name="Saunders E."/>
            <person name="Tindall B.J."/>
            <person name="Fahnrich R."/>
            <person name="Lapidus A."/>
            <person name="Copeland A."/>
            <person name="Del Rio T.G."/>
            <person name="Lucas S."/>
            <person name="Chen F."/>
            <person name="Tice H."/>
            <person name="Cheng J.F."/>
            <person name="Han C."/>
            <person name="Detter J.C."/>
            <person name="Bruce D."/>
            <person name="Goodwin L."/>
            <person name="Chain P."/>
            <person name="Pitluck S."/>
            <person name="Pati A."/>
            <person name="Ivanova N."/>
            <person name="Mavromatis K."/>
            <person name="Chen A."/>
            <person name="Palaniappan K."/>
            <person name="Land M."/>
            <person name="Hauser L."/>
            <person name="Chang Y.J."/>
            <person name="Jeffries C.D."/>
            <person name="Brettin T."/>
            <person name="Rohde M."/>
            <person name="Goker M."/>
            <person name="Bristow J."/>
            <person name="Eisen J.A."/>
            <person name="Markowitz V."/>
            <person name="Hugenholtz P."/>
            <person name="Klenk H.P."/>
            <person name="Kyrpides N.C."/>
        </authorList>
    </citation>
    <scope>NUCLEOTIDE SEQUENCE [LARGE SCALE GENOMIC DNA]</scope>
    <source>
        <strain evidence="3">ATCC 51198 / DSM 5511 / JCM 9101 / NCIMB 13204 / VKM B-1734 / 4k</strain>
    </source>
</reference>
<dbReference type="Proteomes" id="UP000001903">
    <property type="component" value="Plasmid pHTUR01"/>
</dbReference>
<dbReference type="InterPro" id="IPR055768">
    <property type="entry name" value="DUF7344"/>
</dbReference>
<dbReference type="InterPro" id="IPR036390">
    <property type="entry name" value="WH_DNA-bd_sf"/>
</dbReference>
<protein>
    <recommendedName>
        <fullName evidence="1">DUF7344 domain-containing protein</fullName>
    </recommendedName>
</protein>
<sequence length="109" mass="12722">MVFRCIWDMLDEIMAALANGHRRQLLVALLEHNPQEAVQTPEGVRVDGEQLANLQVEMYHNHLPRLEEAGFITWDREQHVVERGPQFEQIKPVLEVFEENANELPVDWP</sequence>
<dbReference type="OrthoDB" id="174098at2157"/>
<geneLocation type="plasmid" evidence="2 3">
    <name>pHTUR01</name>
</geneLocation>
<proteinExistence type="predicted"/>
<name>D2S0L7_HALTV</name>
<dbReference type="EMBL" id="CP001861">
    <property type="protein sequence ID" value="ADB62914.1"/>
    <property type="molecule type" value="Genomic_DNA"/>
</dbReference>
<dbReference type="AlphaFoldDB" id="D2S0L7"/>
<evidence type="ECO:0000313" key="3">
    <source>
        <dbReference type="Proteomes" id="UP000001903"/>
    </source>
</evidence>
<feature type="domain" description="DUF7344" evidence="1">
    <location>
        <begin position="45"/>
        <end position="82"/>
    </location>
</feature>
<dbReference type="InterPro" id="IPR036388">
    <property type="entry name" value="WH-like_DNA-bd_sf"/>
</dbReference>
<keyword evidence="3" id="KW-1185">Reference proteome</keyword>
<keyword evidence="2" id="KW-0614">Plasmid</keyword>